<reference evidence="2 3" key="1">
    <citation type="journal article" date="2014" name="Nat. Commun.">
        <title>Physiological and genomic features of highly alkaliphilic hydrogen-utilizing Betaproteobacteria from a continental serpentinizing site.</title>
        <authorList>
            <person name="Suzuki S."/>
            <person name="Kuenen J.G."/>
            <person name="Schipper K."/>
            <person name="van der Velde S."/>
            <person name="Ishii S."/>
            <person name="Wu A."/>
            <person name="Sorokin D.Y."/>
            <person name="Tenney A."/>
            <person name="Meng X.Y."/>
            <person name="Morrill P.L."/>
            <person name="Kamagata Y."/>
            <person name="Muyzer G."/>
            <person name="Nealson K.H."/>
        </authorList>
    </citation>
    <scope>NUCLEOTIDE SEQUENCE [LARGE SCALE GENOMIC DNA]</scope>
    <source>
        <strain evidence="2 3">A1</strain>
    </source>
</reference>
<protein>
    <submittedName>
        <fullName evidence="2">Non-ribosomal peptide synthetase modules and related protein</fullName>
    </submittedName>
</protein>
<dbReference type="EMBL" id="AP014568">
    <property type="protein sequence ID" value="BAO80291.1"/>
    <property type="molecule type" value="Genomic_DNA"/>
</dbReference>
<evidence type="ECO:0000313" key="2">
    <source>
        <dbReference type="EMBL" id="BAO80291.1"/>
    </source>
</evidence>
<feature type="transmembrane region" description="Helical" evidence="1">
    <location>
        <begin position="58"/>
        <end position="78"/>
    </location>
</feature>
<dbReference type="RefSeq" id="WP_144318684.1">
    <property type="nucleotide sequence ID" value="NZ_AP014568.1"/>
</dbReference>
<sequence>MTNPSTKDAAPPGVVYDEGVIKRKLGAALGLLAIFCVTYFTAAVIATRDFKQIGQIEILGLPLALYTATLVFVVGLVVTRMCLNQDKGGKS</sequence>
<dbReference type="STRING" id="1458425.SRAA_0437"/>
<organism evidence="2 3">
    <name type="scientific">Serpentinimonas raichei</name>
    <dbReference type="NCBI Taxonomy" id="1458425"/>
    <lineage>
        <taxon>Bacteria</taxon>
        <taxon>Pseudomonadati</taxon>
        <taxon>Pseudomonadota</taxon>
        <taxon>Betaproteobacteria</taxon>
        <taxon>Burkholderiales</taxon>
        <taxon>Comamonadaceae</taxon>
        <taxon>Serpentinimonas</taxon>
    </lineage>
</organism>
<feature type="transmembrane region" description="Helical" evidence="1">
    <location>
        <begin position="25"/>
        <end position="46"/>
    </location>
</feature>
<proteinExistence type="predicted"/>
<name>A0A060NFP2_9BURK</name>
<dbReference type="KEGG" id="cbaa:SRAA_0437"/>
<evidence type="ECO:0000313" key="3">
    <source>
        <dbReference type="Proteomes" id="UP000067461"/>
    </source>
</evidence>
<dbReference type="Proteomes" id="UP000067461">
    <property type="component" value="Chromosome"/>
</dbReference>
<dbReference type="OrthoDB" id="8906738at2"/>
<dbReference type="HOGENOM" id="CLU_2449520_0_0_4"/>
<keyword evidence="1" id="KW-0472">Membrane</keyword>
<evidence type="ECO:0000256" key="1">
    <source>
        <dbReference type="SAM" id="Phobius"/>
    </source>
</evidence>
<dbReference type="AlphaFoldDB" id="A0A060NFP2"/>
<keyword evidence="1" id="KW-0812">Transmembrane</keyword>
<accession>A0A060NFP2</accession>
<keyword evidence="3" id="KW-1185">Reference proteome</keyword>
<keyword evidence="1" id="KW-1133">Transmembrane helix</keyword>
<gene>
    <name evidence="2" type="ORF">SRAA_0437</name>
</gene>